<keyword evidence="1" id="KW-0812">Transmembrane</keyword>
<dbReference type="RefSeq" id="WP_377125184.1">
    <property type="nucleotide sequence ID" value="NZ_JBHRSD010000023.1"/>
</dbReference>
<accession>A0ABV7CLM0</accession>
<protein>
    <submittedName>
        <fullName evidence="2">DUF2982 domain-containing protein</fullName>
    </submittedName>
</protein>
<comment type="caution">
    <text evidence="2">The sequence shown here is derived from an EMBL/GenBank/DDBJ whole genome shotgun (WGS) entry which is preliminary data.</text>
</comment>
<keyword evidence="1" id="KW-1133">Transmembrane helix</keyword>
<gene>
    <name evidence="2" type="ORF">ACFOEE_13650</name>
</gene>
<keyword evidence="1" id="KW-0472">Membrane</keyword>
<evidence type="ECO:0000313" key="2">
    <source>
        <dbReference type="EMBL" id="MFC3033567.1"/>
    </source>
</evidence>
<dbReference type="EMBL" id="JBHRSD010000023">
    <property type="protein sequence ID" value="MFC3033567.1"/>
    <property type="molecule type" value="Genomic_DNA"/>
</dbReference>
<evidence type="ECO:0000313" key="3">
    <source>
        <dbReference type="Proteomes" id="UP001595453"/>
    </source>
</evidence>
<organism evidence="2 3">
    <name type="scientific">Pseudoalteromonas fenneropenaei</name>
    <dbReference type="NCBI Taxonomy" id="1737459"/>
    <lineage>
        <taxon>Bacteria</taxon>
        <taxon>Pseudomonadati</taxon>
        <taxon>Pseudomonadota</taxon>
        <taxon>Gammaproteobacteria</taxon>
        <taxon>Alteromonadales</taxon>
        <taxon>Pseudoalteromonadaceae</taxon>
        <taxon>Pseudoalteromonas</taxon>
    </lineage>
</organism>
<dbReference type="Pfam" id="PF11201">
    <property type="entry name" value="DUF2982"/>
    <property type="match status" value="1"/>
</dbReference>
<keyword evidence="3" id="KW-1185">Reference proteome</keyword>
<dbReference type="InterPro" id="IPR021367">
    <property type="entry name" value="DUF2982"/>
</dbReference>
<proteinExistence type="predicted"/>
<dbReference type="Proteomes" id="UP001595453">
    <property type="component" value="Unassembled WGS sequence"/>
</dbReference>
<feature type="transmembrane region" description="Helical" evidence="1">
    <location>
        <begin position="21"/>
        <end position="40"/>
    </location>
</feature>
<evidence type="ECO:0000256" key="1">
    <source>
        <dbReference type="SAM" id="Phobius"/>
    </source>
</evidence>
<name>A0ABV7CLM0_9GAMM</name>
<reference evidence="3" key="1">
    <citation type="journal article" date="2019" name="Int. J. Syst. Evol. Microbiol.">
        <title>The Global Catalogue of Microorganisms (GCM) 10K type strain sequencing project: providing services to taxonomists for standard genome sequencing and annotation.</title>
        <authorList>
            <consortium name="The Broad Institute Genomics Platform"/>
            <consortium name="The Broad Institute Genome Sequencing Center for Infectious Disease"/>
            <person name="Wu L."/>
            <person name="Ma J."/>
        </authorList>
    </citation>
    <scope>NUCLEOTIDE SEQUENCE [LARGE SCALE GENOMIC DNA]</scope>
    <source>
        <strain evidence="3">KCTC 42730</strain>
    </source>
</reference>
<sequence>MTSPQHKGAVMLRATANRFSIECMLVGAVAVIVVMVFVSLRPTPISILEIAIVSAGLVAIWLGFLKSQEPYFSMSLDTHCLTYQHKFGAWQLPRTNLHSAGVPKVTFDYTELELNAVGIKINNIDEFLIALSPRLAAKLLIEQRHILLQAVKMYCKNGNCPEDWLIEDSEFKSPSGKQYHGLIAMFGNRMAHLRLATEFDLMLPANVLDRDIWQFANLLNHWKRDPERIMEQLHAQQTLPRSN</sequence>
<feature type="transmembrane region" description="Helical" evidence="1">
    <location>
        <begin position="46"/>
        <end position="65"/>
    </location>
</feature>